<evidence type="ECO:0000313" key="2">
    <source>
        <dbReference type="EMBL" id="WDB28491.1"/>
    </source>
</evidence>
<dbReference type="EMBL" id="CP117562">
    <property type="protein sequence ID" value="WDB28491.1"/>
    <property type="molecule type" value="Genomic_DNA"/>
</dbReference>
<proteinExistence type="predicted"/>
<protein>
    <recommendedName>
        <fullName evidence="4">Bacteriophage protein</fullName>
    </recommendedName>
</protein>
<evidence type="ECO:0000256" key="1">
    <source>
        <dbReference type="SAM" id="Phobius"/>
    </source>
</evidence>
<sequence length="45" mass="5500">MFDFSKLILEIRVMAEKLSTWKFILIWLVFVVMGSGYFIGQIRWW</sequence>
<gene>
    <name evidence="2" type="ORF">PS049_19490</name>
</gene>
<reference evidence="2" key="1">
    <citation type="submission" date="2023-02" db="EMBL/GenBank/DDBJ databases">
        <title>Escherichia albertii as a potential enteropathogen in the light of epidemiological and genomic studies.</title>
        <authorList>
            <person name="Leszczynska K."/>
            <person name="Swiecicka I."/>
            <person name="Daniluk T."/>
            <person name="Lebensztejn D."/>
            <person name="Chmielewska S."/>
            <person name="Leszczynska D."/>
            <person name="Gawor J."/>
            <person name="Kliber M."/>
        </authorList>
    </citation>
    <scope>NUCLEOTIDE SEQUENCE</scope>
    <source>
        <strain evidence="2">BIA_7</strain>
    </source>
</reference>
<evidence type="ECO:0000313" key="3">
    <source>
        <dbReference type="Proteomes" id="UP001219219"/>
    </source>
</evidence>
<evidence type="ECO:0008006" key="4">
    <source>
        <dbReference type="Google" id="ProtNLM"/>
    </source>
</evidence>
<dbReference type="Proteomes" id="UP001219219">
    <property type="component" value="Chromosome"/>
</dbReference>
<dbReference type="RefSeq" id="WP_171002075.1">
    <property type="nucleotide sequence ID" value="NZ_BBVI01000035.1"/>
</dbReference>
<organism evidence="2 3">
    <name type="scientific">Escherichia albertii</name>
    <dbReference type="NCBI Taxonomy" id="208962"/>
    <lineage>
        <taxon>Bacteria</taxon>
        <taxon>Pseudomonadati</taxon>
        <taxon>Pseudomonadota</taxon>
        <taxon>Gammaproteobacteria</taxon>
        <taxon>Enterobacterales</taxon>
        <taxon>Enterobacteriaceae</taxon>
        <taxon>Escherichia</taxon>
    </lineage>
</organism>
<keyword evidence="1" id="KW-0812">Transmembrane</keyword>
<name>A0AAX3MI81_ESCAL</name>
<keyword evidence="1" id="KW-0472">Membrane</keyword>
<accession>A0AAX3MI81</accession>
<feature type="transmembrane region" description="Helical" evidence="1">
    <location>
        <begin position="21"/>
        <end position="40"/>
    </location>
</feature>
<keyword evidence="1" id="KW-1133">Transmembrane helix</keyword>
<dbReference type="AlphaFoldDB" id="A0AAX3MI81"/>